<organism evidence="1 2">
    <name type="scientific">Leptospira weilii str. Ecochallenge</name>
    <dbReference type="NCBI Taxonomy" id="1049986"/>
    <lineage>
        <taxon>Bacteria</taxon>
        <taxon>Pseudomonadati</taxon>
        <taxon>Spirochaetota</taxon>
        <taxon>Spirochaetia</taxon>
        <taxon>Leptospirales</taxon>
        <taxon>Leptospiraceae</taxon>
        <taxon>Leptospira</taxon>
    </lineage>
</organism>
<evidence type="ECO:0000313" key="2">
    <source>
        <dbReference type="Proteomes" id="UP000012249"/>
    </source>
</evidence>
<name>N1UKG0_9LEPT</name>
<dbReference type="Proteomes" id="UP000012249">
    <property type="component" value="Unassembled WGS sequence"/>
</dbReference>
<accession>N1UKG0</accession>
<evidence type="ECO:0000313" key="1">
    <source>
        <dbReference type="EMBL" id="EMY16515.1"/>
    </source>
</evidence>
<reference evidence="1 2" key="1">
    <citation type="submission" date="2013-02" db="EMBL/GenBank/DDBJ databases">
        <authorList>
            <person name="Harkins D.M."/>
            <person name="Durkin A.S."/>
            <person name="Brinkac L.M."/>
            <person name="Haft D.H."/>
            <person name="Selengut J.D."/>
            <person name="Sanka R."/>
            <person name="DePew J."/>
            <person name="Purushe J."/>
            <person name="Haake D.A."/>
            <person name="Matsunaga J."/>
            <person name="Vinetz J.M."/>
            <person name="Sutton G.G."/>
            <person name="Nierman W.C."/>
            <person name="Fouts D.E."/>
        </authorList>
    </citation>
    <scope>NUCLEOTIDE SEQUENCE [LARGE SCALE GENOMIC DNA]</scope>
    <source>
        <strain evidence="1 2">Ecochallenge</strain>
    </source>
</reference>
<proteinExistence type="predicted"/>
<protein>
    <submittedName>
        <fullName evidence="1">Uncharacterized protein</fullName>
    </submittedName>
</protein>
<gene>
    <name evidence="1" type="ORF">LEP1GSC043_0560</name>
</gene>
<dbReference type="EMBL" id="AHMI02000006">
    <property type="protein sequence ID" value="EMY16515.1"/>
    <property type="molecule type" value="Genomic_DNA"/>
</dbReference>
<comment type="caution">
    <text evidence="1">The sequence shown here is derived from an EMBL/GenBank/DDBJ whole genome shotgun (WGS) entry which is preliminary data.</text>
</comment>
<dbReference type="AlphaFoldDB" id="N1UKG0"/>
<sequence>MSMGSFKYKVFLRANNKIVKNKKTNSRISDPPFKVNSRSFHFQNVDFFLRQNGNLA</sequence>